<feature type="non-terminal residue" evidence="2">
    <location>
        <position position="120"/>
    </location>
</feature>
<accession>A0A177AWX2</accession>
<reference evidence="2 3" key="1">
    <citation type="submission" date="2016-04" db="EMBL/GenBank/DDBJ databases">
        <title>The genome of Intoshia linei affirms orthonectids as highly simplified spiralians.</title>
        <authorList>
            <person name="Mikhailov K.V."/>
            <person name="Slusarev G.S."/>
            <person name="Nikitin M.A."/>
            <person name="Logacheva M.D."/>
            <person name="Penin A."/>
            <person name="Aleoshin V."/>
            <person name="Panchin Y.V."/>
        </authorList>
    </citation>
    <scope>NUCLEOTIDE SEQUENCE [LARGE SCALE GENOMIC DNA]</scope>
    <source>
        <strain evidence="2">Intl2013</strain>
        <tissue evidence="2">Whole animal</tissue>
    </source>
</reference>
<feature type="compositionally biased region" description="Basic and acidic residues" evidence="1">
    <location>
        <begin position="32"/>
        <end position="42"/>
    </location>
</feature>
<feature type="region of interest" description="Disordered" evidence="1">
    <location>
        <begin position="19"/>
        <end position="42"/>
    </location>
</feature>
<dbReference type="EMBL" id="LWCA01000919">
    <property type="protein sequence ID" value="OAF66486.1"/>
    <property type="molecule type" value="Genomic_DNA"/>
</dbReference>
<evidence type="ECO:0000256" key="1">
    <source>
        <dbReference type="SAM" id="MobiDB-lite"/>
    </source>
</evidence>
<keyword evidence="3" id="KW-1185">Reference proteome</keyword>
<gene>
    <name evidence="2" type="ORF">A3Q56_05782</name>
</gene>
<organism evidence="2 3">
    <name type="scientific">Intoshia linei</name>
    <dbReference type="NCBI Taxonomy" id="1819745"/>
    <lineage>
        <taxon>Eukaryota</taxon>
        <taxon>Metazoa</taxon>
        <taxon>Spiralia</taxon>
        <taxon>Lophotrochozoa</taxon>
        <taxon>Mesozoa</taxon>
        <taxon>Orthonectida</taxon>
        <taxon>Rhopaluridae</taxon>
        <taxon>Intoshia</taxon>
    </lineage>
</organism>
<sequence>MMINDSEIIDSINFESTLTKEEIEDQPPATKKQKEDAKRPQKLDGNFPFIGLAVDSTSLKMFRLHGVELNAKKMYDGKNNMNALKKEVAVMTTLPHNALFSQDVFWGSEHDYSAFKRNFK</sequence>
<evidence type="ECO:0000313" key="3">
    <source>
        <dbReference type="Proteomes" id="UP000078046"/>
    </source>
</evidence>
<dbReference type="AlphaFoldDB" id="A0A177AWX2"/>
<evidence type="ECO:0000313" key="2">
    <source>
        <dbReference type="EMBL" id="OAF66486.1"/>
    </source>
</evidence>
<comment type="caution">
    <text evidence="2">The sequence shown here is derived from an EMBL/GenBank/DDBJ whole genome shotgun (WGS) entry which is preliminary data.</text>
</comment>
<dbReference type="Proteomes" id="UP000078046">
    <property type="component" value="Unassembled WGS sequence"/>
</dbReference>
<name>A0A177AWX2_9BILA</name>
<protein>
    <submittedName>
        <fullName evidence="2">Uncharacterized protein</fullName>
    </submittedName>
</protein>
<proteinExistence type="predicted"/>